<sequence length="227" mass="26130">MPRWTLKRLVEWVKKTHSVSCCRESTRNALKDMGFSWKKWRKLLNKADPERREAFIAPLQERLAAATAGKTQIVYLDEAHIHLDTDEGYGWTVKGERAWVSSSSPGLAKVSFFGVYLYNRAQVRLFPATKANGDATVEVLRQIRACFAATDHITLIWDNAPYHRSRQVKQAAQELGITLMPLPPYSPDFMPVEHVWQWFREDVTYHACYDDESKLIAQARAIALKFC</sequence>
<feature type="domain" description="Winged helix-turn helix" evidence="2">
    <location>
        <begin position="3"/>
        <end position="57"/>
    </location>
</feature>
<gene>
    <name evidence="3" type="ORF">CEK71_18300</name>
</gene>
<dbReference type="GO" id="GO:0003676">
    <property type="term" value="F:nucleic acid binding"/>
    <property type="evidence" value="ECO:0007669"/>
    <property type="project" value="InterPro"/>
</dbReference>
<organism evidence="3 4">
    <name type="scientific">Methylovulum psychrotolerans</name>
    <dbReference type="NCBI Taxonomy" id="1704499"/>
    <lineage>
        <taxon>Bacteria</taxon>
        <taxon>Pseudomonadati</taxon>
        <taxon>Pseudomonadota</taxon>
        <taxon>Gammaproteobacteria</taxon>
        <taxon>Methylococcales</taxon>
        <taxon>Methylococcaceae</taxon>
        <taxon>Methylovulum</taxon>
    </lineage>
</organism>
<evidence type="ECO:0008006" key="5">
    <source>
        <dbReference type="Google" id="ProtNLM"/>
    </source>
</evidence>
<feature type="domain" description="Tc1-like transposase DDE" evidence="1">
    <location>
        <begin position="72"/>
        <end position="215"/>
    </location>
</feature>
<dbReference type="Pfam" id="PF13592">
    <property type="entry name" value="HTH_33"/>
    <property type="match status" value="1"/>
</dbReference>
<proteinExistence type="predicted"/>
<dbReference type="AlphaFoldDB" id="A0A1Z4C2Y9"/>
<dbReference type="InterPro" id="IPR047655">
    <property type="entry name" value="Transpos_IS630-like"/>
</dbReference>
<evidence type="ECO:0000259" key="1">
    <source>
        <dbReference type="Pfam" id="PF13358"/>
    </source>
</evidence>
<dbReference type="Pfam" id="PF13358">
    <property type="entry name" value="DDE_3"/>
    <property type="match status" value="1"/>
</dbReference>
<keyword evidence="4" id="KW-1185">Reference proteome</keyword>
<dbReference type="InterPro" id="IPR036397">
    <property type="entry name" value="RNaseH_sf"/>
</dbReference>
<dbReference type="EMBL" id="CP022129">
    <property type="protein sequence ID" value="ASF47860.1"/>
    <property type="molecule type" value="Genomic_DNA"/>
</dbReference>
<name>A0A1Z4C2Y9_9GAMM</name>
<dbReference type="NCBIfam" id="NF033545">
    <property type="entry name" value="transpos_IS630"/>
    <property type="match status" value="1"/>
</dbReference>
<reference evidence="3 4" key="1">
    <citation type="submission" date="2017-06" db="EMBL/GenBank/DDBJ databases">
        <title>Genome Sequencing of the methanotroph Methylovulum psychrotolerants str. HV10-M2 isolated from a high-altitude environment.</title>
        <authorList>
            <person name="Mateos-Rivera A."/>
        </authorList>
    </citation>
    <scope>NUCLEOTIDE SEQUENCE [LARGE SCALE GENOMIC DNA]</scope>
    <source>
        <strain evidence="3 4">HV10_M2</strain>
    </source>
</reference>
<evidence type="ECO:0000259" key="2">
    <source>
        <dbReference type="Pfam" id="PF13592"/>
    </source>
</evidence>
<accession>A0A1Z4C2Y9</accession>
<dbReference type="PANTHER" id="PTHR46564">
    <property type="entry name" value="TRANSPOSASE"/>
    <property type="match status" value="1"/>
</dbReference>
<dbReference type="InterPro" id="IPR025959">
    <property type="entry name" value="Winged_HTH_dom"/>
</dbReference>
<dbReference type="PANTHER" id="PTHR46564:SF1">
    <property type="entry name" value="TRANSPOSASE"/>
    <property type="match status" value="1"/>
</dbReference>
<dbReference type="KEGG" id="mpsy:CEK71_18300"/>
<protein>
    <recommendedName>
        <fullName evidence="5">IS630 family transposase</fullName>
    </recommendedName>
</protein>
<dbReference type="SUPFAM" id="SSF53098">
    <property type="entry name" value="Ribonuclease H-like"/>
    <property type="match status" value="1"/>
</dbReference>
<evidence type="ECO:0000313" key="4">
    <source>
        <dbReference type="Proteomes" id="UP000197019"/>
    </source>
</evidence>
<dbReference type="InterPro" id="IPR012337">
    <property type="entry name" value="RNaseH-like_sf"/>
</dbReference>
<dbReference type="Proteomes" id="UP000197019">
    <property type="component" value="Chromosome"/>
</dbReference>
<dbReference type="Gene3D" id="3.30.420.10">
    <property type="entry name" value="Ribonuclease H-like superfamily/Ribonuclease H"/>
    <property type="match status" value="1"/>
</dbReference>
<evidence type="ECO:0000313" key="3">
    <source>
        <dbReference type="EMBL" id="ASF47860.1"/>
    </source>
</evidence>
<dbReference type="InterPro" id="IPR038717">
    <property type="entry name" value="Tc1-like_DDE_dom"/>
</dbReference>
<dbReference type="OrthoDB" id="5567650at2"/>